<dbReference type="PANTHER" id="PTHR30487:SF0">
    <property type="entry name" value="PREPILIN LEADER PEPTIDASE_N-METHYLTRANSFERASE-RELATED"/>
    <property type="match status" value="1"/>
</dbReference>
<dbReference type="Proteomes" id="UP000650616">
    <property type="component" value="Unassembled WGS sequence"/>
</dbReference>
<feature type="transmembrane region" description="Helical" evidence="7">
    <location>
        <begin position="230"/>
        <end position="246"/>
    </location>
</feature>
<comment type="similarity">
    <text evidence="2">Belongs to the peptidase A24 family.</text>
</comment>
<evidence type="ECO:0000259" key="9">
    <source>
        <dbReference type="Pfam" id="PF06750"/>
    </source>
</evidence>
<feature type="domain" description="Prepilin type IV endopeptidase peptidase" evidence="8">
    <location>
        <begin position="112"/>
        <end position="217"/>
    </location>
</feature>
<dbReference type="Gene3D" id="1.20.120.1220">
    <property type="match status" value="1"/>
</dbReference>
<comment type="subcellular location">
    <subcellularLocation>
        <location evidence="1">Cell membrane</location>
        <topology evidence="1">Multi-pass membrane protein</topology>
    </subcellularLocation>
</comment>
<feature type="transmembrane region" description="Helical" evidence="7">
    <location>
        <begin position="188"/>
        <end position="210"/>
    </location>
</feature>
<name>A0AAW3ZZB5_9BACT</name>
<reference evidence="10 11" key="1">
    <citation type="submission" date="2015-08" db="EMBL/GenBank/DDBJ databases">
        <title>Comparative genomics of the Campylobacter concisus group.</title>
        <authorList>
            <person name="Yee E."/>
            <person name="Chapman M.H."/>
            <person name="Huynh S."/>
            <person name="Bono J.L."/>
            <person name="On S.L."/>
            <person name="St Leger J."/>
            <person name="Foster G."/>
            <person name="Parker C.T."/>
            <person name="Miller W.G."/>
        </authorList>
    </citation>
    <scope>NUCLEOTIDE SEQUENCE [LARGE SCALE GENOMIC DNA]</scope>
    <source>
        <strain evidence="10 11">RM9337</strain>
    </source>
</reference>
<evidence type="ECO:0000256" key="3">
    <source>
        <dbReference type="ARBA" id="ARBA00022475"/>
    </source>
</evidence>
<keyword evidence="3" id="KW-1003">Cell membrane</keyword>
<sequence>MFEIYAIVFAVFGLCMGSFANVLIYRLPRQKSINFPPSSCPKCDHKLKFYHNIPVFSWFFLRAKCAFCNSKISPIYPLIEICSCALMLVSFFGECVDFIDVQSLFRAFALGVCLILLLALSLIDLEFKAVPDSLLFSALGFALLFAASEVFCEFDFSLIINSICLAIVFWLLRFILSATMKREAMGSADIFIAAIIGAILPLNLTLLAIYTAAVLTLPAYLIIRKKDYELAFVPFLSLGLVLVYIFKEEYINFIGFLYE</sequence>
<evidence type="ECO:0000259" key="8">
    <source>
        <dbReference type="Pfam" id="PF01478"/>
    </source>
</evidence>
<feature type="transmembrane region" description="Helical" evidence="7">
    <location>
        <begin position="134"/>
        <end position="151"/>
    </location>
</feature>
<dbReference type="GO" id="GO:0005886">
    <property type="term" value="C:plasma membrane"/>
    <property type="evidence" value="ECO:0007669"/>
    <property type="project" value="UniProtKB-SubCell"/>
</dbReference>
<dbReference type="InterPro" id="IPR050882">
    <property type="entry name" value="Prepilin_peptidase/N-MTase"/>
</dbReference>
<dbReference type="InterPro" id="IPR010627">
    <property type="entry name" value="Prepilin_pept_A24_N"/>
</dbReference>
<keyword evidence="5 7" id="KW-1133">Transmembrane helix</keyword>
<accession>A0AAW3ZZB5</accession>
<feature type="transmembrane region" description="Helical" evidence="7">
    <location>
        <begin position="74"/>
        <end position="92"/>
    </location>
</feature>
<dbReference type="InterPro" id="IPR000045">
    <property type="entry name" value="Prepilin_IV_endopep_pep"/>
</dbReference>
<keyword evidence="4 7" id="KW-0812">Transmembrane</keyword>
<evidence type="ECO:0000256" key="2">
    <source>
        <dbReference type="ARBA" id="ARBA00005801"/>
    </source>
</evidence>
<evidence type="ECO:0000256" key="1">
    <source>
        <dbReference type="ARBA" id="ARBA00004651"/>
    </source>
</evidence>
<feature type="domain" description="Prepilin peptidase A24 N-terminal" evidence="9">
    <location>
        <begin position="11"/>
        <end position="91"/>
    </location>
</feature>
<comment type="caution">
    <text evidence="10">The sequence shown here is derived from an EMBL/GenBank/DDBJ whole genome shotgun (WGS) entry which is preliminary data.</text>
</comment>
<evidence type="ECO:0000256" key="6">
    <source>
        <dbReference type="ARBA" id="ARBA00023136"/>
    </source>
</evidence>
<gene>
    <name evidence="10" type="ORF">CCAL9337_08820</name>
</gene>
<dbReference type="RefSeq" id="WP_170017187.1">
    <property type="nucleotide sequence ID" value="NZ_CP012545.1"/>
</dbReference>
<feature type="transmembrane region" description="Helical" evidence="7">
    <location>
        <begin position="157"/>
        <end position="176"/>
    </location>
</feature>
<dbReference type="PANTHER" id="PTHR30487">
    <property type="entry name" value="TYPE 4 PREPILIN-LIKE PROTEINS LEADER PEPTIDE-PROCESSING ENZYME"/>
    <property type="match status" value="1"/>
</dbReference>
<dbReference type="GO" id="GO:0004190">
    <property type="term" value="F:aspartic-type endopeptidase activity"/>
    <property type="evidence" value="ECO:0007669"/>
    <property type="project" value="InterPro"/>
</dbReference>
<dbReference type="Pfam" id="PF01478">
    <property type="entry name" value="Peptidase_A24"/>
    <property type="match status" value="1"/>
</dbReference>
<protein>
    <submittedName>
        <fullName evidence="10">Prepilin peptidase</fullName>
    </submittedName>
</protein>
<keyword evidence="11" id="KW-1185">Reference proteome</keyword>
<dbReference type="EMBL" id="LIWG01000015">
    <property type="protein sequence ID" value="MBE3608820.1"/>
    <property type="molecule type" value="Genomic_DNA"/>
</dbReference>
<dbReference type="GO" id="GO:0006465">
    <property type="term" value="P:signal peptide processing"/>
    <property type="evidence" value="ECO:0007669"/>
    <property type="project" value="TreeGrafter"/>
</dbReference>
<feature type="transmembrane region" description="Helical" evidence="7">
    <location>
        <begin position="6"/>
        <end position="25"/>
    </location>
</feature>
<keyword evidence="6 7" id="KW-0472">Membrane</keyword>
<evidence type="ECO:0000256" key="4">
    <source>
        <dbReference type="ARBA" id="ARBA00022692"/>
    </source>
</evidence>
<feature type="transmembrane region" description="Helical" evidence="7">
    <location>
        <begin position="104"/>
        <end position="122"/>
    </location>
</feature>
<organism evidence="10 11">
    <name type="scientific">Campylobacter californiensis</name>
    <dbReference type="NCBI Taxonomy" id="1032243"/>
    <lineage>
        <taxon>Bacteria</taxon>
        <taxon>Pseudomonadati</taxon>
        <taxon>Campylobacterota</taxon>
        <taxon>Epsilonproteobacteria</taxon>
        <taxon>Campylobacterales</taxon>
        <taxon>Campylobacteraceae</taxon>
        <taxon>Campylobacter</taxon>
    </lineage>
</organism>
<evidence type="ECO:0000256" key="7">
    <source>
        <dbReference type="SAM" id="Phobius"/>
    </source>
</evidence>
<evidence type="ECO:0000256" key="5">
    <source>
        <dbReference type="ARBA" id="ARBA00022989"/>
    </source>
</evidence>
<dbReference type="AlphaFoldDB" id="A0AAW3ZZB5"/>
<evidence type="ECO:0000313" key="10">
    <source>
        <dbReference type="EMBL" id="MBE3608820.1"/>
    </source>
</evidence>
<proteinExistence type="inferred from homology"/>
<evidence type="ECO:0000313" key="11">
    <source>
        <dbReference type="Proteomes" id="UP000650616"/>
    </source>
</evidence>
<dbReference type="Pfam" id="PF06750">
    <property type="entry name" value="A24_N_bact"/>
    <property type="match status" value="1"/>
</dbReference>